<protein>
    <submittedName>
        <fullName evidence="2">Uncharacterized protein</fullName>
    </submittedName>
</protein>
<comment type="caution">
    <text evidence="2">The sequence shown here is derived from an EMBL/GenBank/DDBJ whole genome shotgun (WGS) entry which is preliminary data.</text>
</comment>
<keyword evidence="3" id="KW-1185">Reference proteome</keyword>
<organism evidence="2 3">
    <name type="scientific">Plakobranchus ocellatus</name>
    <dbReference type="NCBI Taxonomy" id="259542"/>
    <lineage>
        <taxon>Eukaryota</taxon>
        <taxon>Metazoa</taxon>
        <taxon>Spiralia</taxon>
        <taxon>Lophotrochozoa</taxon>
        <taxon>Mollusca</taxon>
        <taxon>Gastropoda</taxon>
        <taxon>Heterobranchia</taxon>
        <taxon>Euthyneura</taxon>
        <taxon>Panpulmonata</taxon>
        <taxon>Sacoglossa</taxon>
        <taxon>Placobranchoidea</taxon>
        <taxon>Plakobranchidae</taxon>
        <taxon>Plakobranchus</taxon>
    </lineage>
</organism>
<name>A0AAV4C2Y4_9GAST</name>
<sequence length="230" mass="26239">MFYIKSNFPQHHNENYKADKLKRKLISFFGSKLQFWQRYGGSGDLVYSEDVPTGQAEGVAFDYATTEEECVVQAALILRKTVLKGFEDALPMKWPPSLEDLKSEGCYPDLIKTFLTYLYTKQGKVKSESCKRRVDSTAQDICFNVTKGRWKLPKHILLGMAVPQQLVDILYARTEAEINPCDSTDSTDNLNSGNEDDDDDDYDDDDDDDGRCDDDDDWVCSDDDDDDDEN</sequence>
<gene>
    <name evidence="2" type="ORF">PoB_005227800</name>
</gene>
<dbReference type="AlphaFoldDB" id="A0AAV4C2Y4"/>
<accession>A0AAV4C2Y4</accession>
<evidence type="ECO:0000256" key="1">
    <source>
        <dbReference type="SAM" id="MobiDB-lite"/>
    </source>
</evidence>
<proteinExistence type="predicted"/>
<evidence type="ECO:0000313" key="3">
    <source>
        <dbReference type="Proteomes" id="UP000735302"/>
    </source>
</evidence>
<feature type="compositionally biased region" description="Acidic residues" evidence="1">
    <location>
        <begin position="194"/>
        <end position="230"/>
    </location>
</feature>
<dbReference type="Proteomes" id="UP000735302">
    <property type="component" value="Unassembled WGS sequence"/>
</dbReference>
<dbReference type="EMBL" id="BLXT01005777">
    <property type="protein sequence ID" value="GFO25773.1"/>
    <property type="molecule type" value="Genomic_DNA"/>
</dbReference>
<feature type="region of interest" description="Disordered" evidence="1">
    <location>
        <begin position="180"/>
        <end position="230"/>
    </location>
</feature>
<evidence type="ECO:0000313" key="2">
    <source>
        <dbReference type="EMBL" id="GFO25773.1"/>
    </source>
</evidence>
<reference evidence="2 3" key="1">
    <citation type="journal article" date="2021" name="Elife">
        <title>Chloroplast acquisition without the gene transfer in kleptoplastic sea slugs, Plakobranchus ocellatus.</title>
        <authorList>
            <person name="Maeda T."/>
            <person name="Takahashi S."/>
            <person name="Yoshida T."/>
            <person name="Shimamura S."/>
            <person name="Takaki Y."/>
            <person name="Nagai Y."/>
            <person name="Toyoda A."/>
            <person name="Suzuki Y."/>
            <person name="Arimoto A."/>
            <person name="Ishii H."/>
            <person name="Satoh N."/>
            <person name="Nishiyama T."/>
            <person name="Hasebe M."/>
            <person name="Maruyama T."/>
            <person name="Minagawa J."/>
            <person name="Obokata J."/>
            <person name="Shigenobu S."/>
        </authorList>
    </citation>
    <scope>NUCLEOTIDE SEQUENCE [LARGE SCALE GENOMIC DNA]</scope>
</reference>
<feature type="compositionally biased region" description="Polar residues" evidence="1">
    <location>
        <begin position="181"/>
        <end position="193"/>
    </location>
</feature>